<evidence type="ECO:0000313" key="2">
    <source>
        <dbReference type="Proteomes" id="UP000594800"/>
    </source>
</evidence>
<reference evidence="1 2" key="1">
    <citation type="submission" date="2020-11" db="EMBL/GenBank/DDBJ databases">
        <title>Description of Pontivivens ytuae sp. nov. isolated from deep sea sediment of Mariana Trench.</title>
        <authorList>
            <person name="Wang Z."/>
            <person name="Sun Q.-L."/>
            <person name="Xu X.-D."/>
            <person name="Tang Y.-Z."/>
            <person name="Zhang J."/>
        </authorList>
    </citation>
    <scope>NUCLEOTIDE SEQUENCE [LARGE SCALE GENOMIC DNA]</scope>
    <source>
        <strain evidence="1 2">MT2928</strain>
    </source>
</reference>
<protein>
    <submittedName>
        <fullName evidence="1">Uncharacterized protein</fullName>
    </submittedName>
</protein>
<dbReference type="EMBL" id="CP064942">
    <property type="protein sequence ID" value="QPH56156.1"/>
    <property type="molecule type" value="Genomic_DNA"/>
</dbReference>
<keyword evidence="2" id="KW-1185">Reference proteome</keyword>
<accession>A0A7S9LVX2</accession>
<dbReference type="AlphaFoldDB" id="A0A7S9LVX2"/>
<dbReference type="KEGG" id="poz:I0K15_08010"/>
<evidence type="ECO:0000313" key="1">
    <source>
        <dbReference type="EMBL" id="QPH56156.1"/>
    </source>
</evidence>
<sequence length="97" mass="10628">MPRVVGVEARPGGSGWSFSVTVVHADTGWDHYADGWEVADMSGNRLGFRELLHPHVNEQPFTRSLSGVEIPDGTTTVQVRAHDNVDGWGEFVTVELP</sequence>
<organism evidence="1 2">
    <name type="scientific">Pontivivens ytuae</name>
    <dbReference type="NCBI Taxonomy" id="2789856"/>
    <lineage>
        <taxon>Bacteria</taxon>
        <taxon>Pseudomonadati</taxon>
        <taxon>Pseudomonadota</taxon>
        <taxon>Alphaproteobacteria</taxon>
        <taxon>Rhodobacterales</taxon>
        <taxon>Paracoccaceae</taxon>
        <taxon>Pontivivens</taxon>
    </lineage>
</organism>
<dbReference type="Proteomes" id="UP000594800">
    <property type="component" value="Chromosome"/>
</dbReference>
<gene>
    <name evidence="1" type="ORF">I0K15_08010</name>
</gene>
<name>A0A7S9LVX2_9RHOB</name>
<proteinExistence type="predicted"/>